<organism evidence="19 20">
    <name type="scientific">Alosa alosa</name>
    <name type="common">allis shad</name>
    <dbReference type="NCBI Taxonomy" id="278164"/>
    <lineage>
        <taxon>Eukaryota</taxon>
        <taxon>Metazoa</taxon>
        <taxon>Chordata</taxon>
        <taxon>Craniata</taxon>
        <taxon>Vertebrata</taxon>
        <taxon>Euteleostomi</taxon>
        <taxon>Actinopterygii</taxon>
        <taxon>Neopterygii</taxon>
        <taxon>Teleostei</taxon>
        <taxon>Clupei</taxon>
        <taxon>Clupeiformes</taxon>
        <taxon>Clupeoidei</taxon>
        <taxon>Clupeidae</taxon>
        <taxon>Alosa</taxon>
    </lineage>
</organism>
<dbReference type="EMBL" id="JADWDJ010000008">
    <property type="protein sequence ID" value="KAG5276556.1"/>
    <property type="molecule type" value="Genomic_DNA"/>
</dbReference>
<feature type="region of interest" description="Disordered" evidence="18">
    <location>
        <begin position="1767"/>
        <end position="1867"/>
    </location>
</feature>
<evidence type="ECO:0000256" key="9">
    <source>
        <dbReference type="ARBA" id="ARBA00023015"/>
    </source>
</evidence>
<dbReference type="GO" id="GO:0005739">
    <property type="term" value="C:mitochondrion"/>
    <property type="evidence" value="ECO:0007669"/>
    <property type="project" value="UniProtKB-SubCell"/>
</dbReference>
<feature type="region of interest" description="Disordered" evidence="18">
    <location>
        <begin position="1289"/>
        <end position="1400"/>
    </location>
</feature>
<keyword evidence="14" id="KW-0131">Cell cycle</keyword>
<feature type="region of interest" description="Disordered" evidence="18">
    <location>
        <begin position="544"/>
        <end position="583"/>
    </location>
</feature>
<evidence type="ECO:0000256" key="17">
    <source>
        <dbReference type="SAM" id="Coils"/>
    </source>
</evidence>
<dbReference type="Gene3D" id="1.10.10.60">
    <property type="entry name" value="Homeodomain-like"/>
    <property type="match status" value="1"/>
</dbReference>
<feature type="region of interest" description="Disordered" evidence="18">
    <location>
        <begin position="712"/>
        <end position="733"/>
    </location>
</feature>
<feature type="region of interest" description="Disordered" evidence="18">
    <location>
        <begin position="36"/>
        <end position="61"/>
    </location>
</feature>
<evidence type="ECO:0000256" key="7">
    <source>
        <dbReference type="ARBA" id="ARBA00022703"/>
    </source>
</evidence>
<gene>
    <name evidence="19" type="ORF">AALO_G00107030</name>
</gene>
<dbReference type="GO" id="GO:0003714">
    <property type="term" value="F:transcription corepressor activity"/>
    <property type="evidence" value="ECO:0007669"/>
    <property type="project" value="TreeGrafter"/>
</dbReference>
<feature type="region of interest" description="Disordered" evidence="18">
    <location>
        <begin position="1680"/>
        <end position="1750"/>
    </location>
</feature>
<evidence type="ECO:0000256" key="8">
    <source>
        <dbReference type="ARBA" id="ARBA00022990"/>
    </source>
</evidence>
<feature type="region of interest" description="Disordered" evidence="18">
    <location>
        <begin position="1044"/>
        <end position="1139"/>
    </location>
</feature>
<accession>A0AAV6GRP9</accession>
<dbReference type="PANTHER" id="PTHR15489">
    <property type="entry name" value="CASPASE 8 ASSOCIATED PROTEIN 2"/>
    <property type="match status" value="1"/>
</dbReference>
<keyword evidence="8" id="KW-0007">Acetylation</keyword>
<evidence type="ECO:0000256" key="13">
    <source>
        <dbReference type="ARBA" id="ARBA00023242"/>
    </source>
</evidence>
<feature type="compositionally biased region" description="Basic residues" evidence="18">
    <location>
        <begin position="395"/>
        <end position="409"/>
    </location>
</feature>
<name>A0AAV6GRP9_9TELE</name>
<feature type="compositionally biased region" description="Polar residues" evidence="18">
    <location>
        <begin position="309"/>
        <end position="322"/>
    </location>
</feature>
<dbReference type="GO" id="GO:0008625">
    <property type="term" value="P:extrinsic apoptotic signaling pathway via death domain receptors"/>
    <property type="evidence" value="ECO:0007669"/>
    <property type="project" value="TreeGrafter"/>
</dbReference>
<keyword evidence="17" id="KW-0175">Coiled coil</keyword>
<keyword evidence="13" id="KW-0539">Nucleus</keyword>
<keyword evidence="12" id="KW-0804">Transcription</keyword>
<evidence type="ECO:0000313" key="19">
    <source>
        <dbReference type="EMBL" id="KAG5276556.1"/>
    </source>
</evidence>
<dbReference type="GO" id="GO:0036337">
    <property type="term" value="P:Fas signaling pathway"/>
    <property type="evidence" value="ECO:0007669"/>
    <property type="project" value="TreeGrafter"/>
</dbReference>
<keyword evidence="10" id="KW-0496">Mitochondrion</keyword>
<feature type="region of interest" description="Disordered" evidence="18">
    <location>
        <begin position="624"/>
        <end position="655"/>
    </location>
</feature>
<keyword evidence="9" id="KW-0805">Transcription regulation</keyword>
<feature type="compositionally biased region" description="Polar residues" evidence="18">
    <location>
        <begin position="267"/>
        <end position="280"/>
    </location>
</feature>
<evidence type="ECO:0000256" key="2">
    <source>
        <dbReference type="ARBA" id="ARBA00004322"/>
    </source>
</evidence>
<reference evidence="19" key="1">
    <citation type="submission" date="2020-10" db="EMBL/GenBank/DDBJ databases">
        <title>Chromosome-scale genome assembly of the Allis shad, Alosa alosa.</title>
        <authorList>
            <person name="Margot Z."/>
            <person name="Christophe K."/>
            <person name="Cabau C."/>
            <person name="Louis A."/>
            <person name="Berthelot C."/>
            <person name="Parey E."/>
            <person name="Roest Crollius H."/>
            <person name="Montfort J."/>
            <person name="Robinson-Rechavi M."/>
            <person name="Bucao C."/>
            <person name="Bouchez O."/>
            <person name="Gislard M."/>
            <person name="Lluch J."/>
            <person name="Milhes M."/>
            <person name="Lampietro C."/>
            <person name="Lopez Roques C."/>
            <person name="Donnadieu C."/>
            <person name="Braasch I."/>
            <person name="Desvignes T."/>
            <person name="Postlethwait J."/>
            <person name="Bobe J."/>
            <person name="Guiguen Y."/>
        </authorList>
    </citation>
    <scope>NUCLEOTIDE SEQUENCE</scope>
    <source>
        <strain evidence="19">M-15738</strain>
        <tissue evidence="19">Blood</tissue>
    </source>
</reference>
<dbReference type="Pfam" id="PF21227">
    <property type="entry name" value="Myb_DNA-binding_7"/>
    <property type="match status" value="1"/>
</dbReference>
<evidence type="ECO:0000256" key="3">
    <source>
        <dbReference type="ARBA" id="ARBA00004496"/>
    </source>
</evidence>
<evidence type="ECO:0000256" key="6">
    <source>
        <dbReference type="ARBA" id="ARBA00022553"/>
    </source>
</evidence>
<evidence type="ECO:0000256" key="16">
    <source>
        <dbReference type="ARBA" id="ARBA00078515"/>
    </source>
</evidence>
<feature type="region of interest" description="Disordered" evidence="18">
    <location>
        <begin position="1"/>
        <end position="20"/>
    </location>
</feature>
<feature type="compositionally biased region" description="Basic and acidic residues" evidence="18">
    <location>
        <begin position="410"/>
        <end position="520"/>
    </location>
</feature>
<evidence type="ECO:0000256" key="10">
    <source>
        <dbReference type="ARBA" id="ARBA00023128"/>
    </source>
</evidence>
<feature type="region of interest" description="Disordered" evidence="18">
    <location>
        <begin position="256"/>
        <end position="527"/>
    </location>
</feature>
<dbReference type="GO" id="GO:0016605">
    <property type="term" value="C:PML body"/>
    <property type="evidence" value="ECO:0007669"/>
    <property type="project" value="UniProtKB-SubCell"/>
</dbReference>
<proteinExistence type="predicted"/>
<dbReference type="InterPro" id="IPR039674">
    <property type="entry name" value="FLASH"/>
</dbReference>
<keyword evidence="4" id="KW-0963">Cytoplasm</keyword>
<evidence type="ECO:0000256" key="1">
    <source>
        <dbReference type="ARBA" id="ARBA00004173"/>
    </source>
</evidence>
<sequence>MDEVTETMPGHTWHSDSASETFVYNDEDSVDIYADLQDSPDEKNGNTGKACRSSVSPKQSESMDLFEEIIVEEHLKKEASYNEMKTKFEESQSQLKELIQKLQQLESQNGSLQTENTLLKKNICALIKTARGEIGRKDAEINRLSERTGNSGLIFHRPSSNQLLSRATTRAGCKGYEGPAPVCEPYYERRNFHEKVLANHSSFTPVQTSSTQLAITELPRAKDASVVLRDRIDEPVDNHSSTSDALEYGNKHEPVSQHLLGHGRSDPTITASSSADGRGQNNKELKKDSQKTPSSTESDQNHSEHSSRPSKIQHNHSTSDMLTSGKSKDLKGSKSQRHKSPPPHHTISSQMTKGSSKDNSEDLCLERSRGSRETESSSGSHKSRHTVRSESSRVSSRHRREKSPTKGHHRIEERWKECASRESRSARADRGREHERKAEKERSRRNREWTSKSEKKPGDRVPERKLDGREGRACTYADRSEYHQDFPHKQDQLKKGEGVRKQPTEEPVDTTDKKTKENSRSELNTCTHTPVIKENEGVFLLSNKKTVRESDGTKQTTKKGHTEMKLNSSEHTSDDERKRKKDHNTCQAIDAMSEEVVMDGSATDDNSPNRKLSFMETLNLTLSPVKKPNQPTECKPPNSESVKDGVCSPSSLERTNPLDTGEEFYVIDELEESVEEIHVQEKMPVSLIPSRDPECCSKTSTQERENPVPDVIEMPVKSSPENDSLEAGNEKDNVECSRPIPAVDQQVVATTETNVSHLIPHKESRDISNSMNLTTTNSAAITENYMVTSVTMVEDAVIESSLDTEKDHIDAAEPMVFTFTGNSAKNGEEKTSDTRTTSSLRSGVLQHQPFTALTSQMNRDKETTPVKSCVDMESVSSTVNLETPHSCPSSCTVRLDVPEVSKMEIESAEHMTSCSPLKEQLNEVPNVSSTTKKDLVLQEKVVVSSDETPAQQAKDCEPDSTEDTEHCTEPSSSIVLPQDEDSMMLTLKSIKLIPEAISPLTSPVRQVKKVQPPPPEKQPYIKSLSKDFLNATLTPDTSSRVVDVNKENQKTDCSTTAEEDSAAATVGNTKQEELEEGEIVSECESDEAPVTAKSPKTPKECKKSTTMKTQQSPRTRSLTKGASQKRSVDLQPNSGRKTTVTVVNKSPTCKRRFKTVPPPDPKTLPPSTTTLEEIMNMFKVIRSQLRKKYMKLHKNFPMKTFNSVMEMSNLSFTDLVSSLNLKNMCGEESDVKAKLKKIIINVMNKVTNNGIVNRIFEQNSDNLKSKLWSFVDGQLDFLFKEIQMTLQSVSKPLDSKQPSRTDHIDNPVKKAKVKKPQAKSPSRSVTTAKRQQEEVSVVKTKEAPMISTPCPLRQPAYKTGLGSRGKNLRMNSEETSEDPGASGSIKEIAHPTSERMPTDKSVDRVNTYVRRLSHSGSILDKSEFEILTEQQASSLTFNLVSDSQMGDIFKSLLQGSDLLESSVSMGDNQNWLLGTPKKEHSSERTFLTGMISPSKFGTPSKLMAAWASISPCKLLSPTPKVQMPLNPAVLDESCLLEIPSSPVSSRASQPAAVSSQRMYSILAEDLAVSLTIPSPLKTDSHLSFLHPVNEELLSTPDEVRNAHFSEDAVLDGEDATEHDIHLSLDTDPSSCESSAGHTWDSTEPKLFQFKPHVPMQAVVTERSNDHFIVKIRHTSTVSALVPTPSAAQGVSSDSEESPASQPTITVEGPVRHTEQVTNDGTSEELPLDKSTFECPPPEIATASDKGDRCSLPGTELNVNLAEMSVVPTEVQQSEADASESASKDEAIGGPQESGNDGQMKRKRKKHHTEPKAKKAKAETIPDRHHKKKHKKKSKSNTERELKSSVKERSKPPAPSPQHSPQSLSAKNVIKKRGEVVVTWTRDEDRDILVALKMKGPSRDTFSALSEKMNKSPSQIAERFAQLMKLFKKKEKMEC</sequence>
<dbReference type="InterPro" id="IPR009057">
    <property type="entry name" value="Homeodomain-like_sf"/>
</dbReference>
<feature type="compositionally biased region" description="Polar residues" evidence="18">
    <location>
        <begin position="1104"/>
        <end position="1139"/>
    </location>
</feature>
<feature type="compositionally biased region" description="Acidic residues" evidence="18">
    <location>
        <begin position="1073"/>
        <end position="1087"/>
    </location>
</feature>
<feature type="compositionally biased region" description="Basic and acidic residues" evidence="18">
    <location>
        <begin position="1387"/>
        <end position="1400"/>
    </location>
</feature>
<feature type="coiled-coil region" evidence="17">
    <location>
        <begin position="81"/>
        <end position="147"/>
    </location>
</feature>
<evidence type="ECO:0000256" key="11">
    <source>
        <dbReference type="ARBA" id="ARBA00023159"/>
    </source>
</evidence>
<evidence type="ECO:0000256" key="15">
    <source>
        <dbReference type="ARBA" id="ARBA00069865"/>
    </source>
</evidence>
<evidence type="ECO:0000256" key="5">
    <source>
        <dbReference type="ARBA" id="ARBA00022491"/>
    </source>
</evidence>
<protein>
    <recommendedName>
        <fullName evidence="15">CASP8-associated protein 2</fullName>
    </recommendedName>
    <alternativeName>
        <fullName evidence="16">FLICE-associated huge protein</fullName>
    </alternativeName>
</protein>
<keyword evidence="7" id="KW-0053">Apoptosis</keyword>
<dbReference type="SUPFAM" id="SSF46689">
    <property type="entry name" value="Homeodomain-like"/>
    <property type="match status" value="1"/>
</dbReference>
<evidence type="ECO:0000313" key="20">
    <source>
        <dbReference type="Proteomes" id="UP000823561"/>
    </source>
</evidence>
<feature type="compositionally biased region" description="Basic and acidic residues" evidence="18">
    <location>
        <begin position="1293"/>
        <end position="1308"/>
    </location>
</feature>
<evidence type="ECO:0000256" key="4">
    <source>
        <dbReference type="ARBA" id="ARBA00022490"/>
    </source>
</evidence>
<feature type="compositionally biased region" description="Polar residues" evidence="18">
    <location>
        <begin position="1685"/>
        <end position="1704"/>
    </location>
</feature>
<evidence type="ECO:0000256" key="14">
    <source>
        <dbReference type="ARBA" id="ARBA00023306"/>
    </source>
</evidence>
<comment type="caution">
    <text evidence="19">The sequence shown here is derived from an EMBL/GenBank/DDBJ whole genome shotgun (WGS) entry which is preliminary data.</text>
</comment>
<feature type="region of interest" description="Disordered" evidence="18">
    <location>
        <begin position="943"/>
        <end position="971"/>
    </location>
</feature>
<keyword evidence="20" id="KW-1185">Reference proteome</keyword>
<dbReference type="PANTHER" id="PTHR15489:SF2">
    <property type="entry name" value="CASP8-ASSOCIATED PROTEIN 2"/>
    <property type="match status" value="1"/>
</dbReference>
<feature type="compositionally biased region" description="Basic and acidic residues" evidence="18">
    <location>
        <begin position="281"/>
        <end position="290"/>
    </location>
</feature>
<evidence type="ECO:0000256" key="12">
    <source>
        <dbReference type="ARBA" id="ARBA00023163"/>
    </source>
</evidence>
<keyword evidence="11" id="KW-0010">Activator</keyword>
<dbReference type="Proteomes" id="UP000823561">
    <property type="component" value="Chromosome 8"/>
</dbReference>
<feature type="compositionally biased region" description="Basic and acidic residues" evidence="18">
    <location>
        <begin position="1809"/>
        <end position="1822"/>
    </location>
</feature>
<keyword evidence="6" id="KW-0597">Phosphoprotein</keyword>
<dbReference type="CDD" id="cd12202">
    <property type="entry name" value="CASP8AP2"/>
    <property type="match status" value="1"/>
</dbReference>
<dbReference type="FunFam" id="1.10.10.60:FF:000265">
    <property type="entry name" value="CASP8-associated protein 2 isoform X1"/>
    <property type="match status" value="1"/>
</dbReference>
<feature type="compositionally biased region" description="Basic and acidic residues" evidence="18">
    <location>
        <begin position="355"/>
        <end position="375"/>
    </location>
</feature>
<keyword evidence="5" id="KW-0678">Repressor</keyword>
<dbReference type="InterPro" id="IPR049257">
    <property type="entry name" value="Gon4l/CASP8AP2_myb-like"/>
</dbReference>
<feature type="region of interest" description="Disordered" evidence="18">
    <location>
        <begin position="821"/>
        <end position="841"/>
    </location>
</feature>
<feature type="compositionally biased region" description="Basic and acidic residues" evidence="18">
    <location>
        <begin position="1835"/>
        <end position="1850"/>
    </location>
</feature>
<evidence type="ECO:0000256" key="18">
    <source>
        <dbReference type="SAM" id="MobiDB-lite"/>
    </source>
</evidence>
<feature type="compositionally biased region" description="Basic residues" evidence="18">
    <location>
        <begin position="1823"/>
        <end position="1834"/>
    </location>
</feature>
<comment type="subcellular location">
    <subcellularLocation>
        <location evidence="3">Cytoplasm</location>
    </subcellularLocation>
    <subcellularLocation>
        <location evidence="1">Mitochondrion</location>
    </subcellularLocation>
    <subcellularLocation>
        <location evidence="2">Nucleus</location>
        <location evidence="2">PML body</location>
    </subcellularLocation>
</comment>